<dbReference type="Pfam" id="PF10266">
    <property type="entry name" value="Strumpellin"/>
    <property type="match status" value="1"/>
</dbReference>
<gene>
    <name evidence="4" type="ORF">I79_026160</name>
</gene>
<dbReference type="GO" id="GO:0071203">
    <property type="term" value="C:WASH complex"/>
    <property type="evidence" value="ECO:0007669"/>
    <property type="project" value="InterPro"/>
</dbReference>
<dbReference type="GO" id="GO:0030041">
    <property type="term" value="P:actin filament polymerization"/>
    <property type="evidence" value="ECO:0007669"/>
    <property type="project" value="TreeGrafter"/>
</dbReference>
<dbReference type="EMBL" id="JH029275">
    <property type="protein sequence ID" value="EGV91212.1"/>
    <property type="molecule type" value="Genomic_DNA"/>
</dbReference>
<dbReference type="GO" id="GO:0007032">
    <property type="term" value="P:endosome organization"/>
    <property type="evidence" value="ECO:0007669"/>
    <property type="project" value="TreeGrafter"/>
</dbReference>
<dbReference type="InParanoid" id="G3IQ66"/>
<protein>
    <recommendedName>
        <fullName evidence="2">WASH complex subunit 5</fullName>
    </recommendedName>
    <alternativeName>
        <fullName evidence="3">WASH complex subunit strumpellin</fullName>
    </alternativeName>
</protein>
<dbReference type="AlphaFoldDB" id="G3IQ66"/>
<dbReference type="GO" id="GO:0005768">
    <property type="term" value="C:endosome"/>
    <property type="evidence" value="ECO:0007669"/>
    <property type="project" value="TreeGrafter"/>
</dbReference>
<dbReference type="GO" id="GO:0140285">
    <property type="term" value="P:endosome fission"/>
    <property type="evidence" value="ECO:0007669"/>
    <property type="project" value="TreeGrafter"/>
</dbReference>
<comment type="similarity">
    <text evidence="1">Belongs to the strumpellin family.</text>
</comment>
<reference evidence="5" key="1">
    <citation type="journal article" date="2011" name="Nat. Biotechnol.">
        <title>The genomic sequence of the Chinese hamster ovary (CHO)-K1 cell line.</title>
        <authorList>
            <person name="Xu X."/>
            <person name="Nagarajan H."/>
            <person name="Lewis N.E."/>
            <person name="Pan S."/>
            <person name="Cai Z."/>
            <person name="Liu X."/>
            <person name="Chen W."/>
            <person name="Xie M."/>
            <person name="Wang W."/>
            <person name="Hammond S."/>
            <person name="Andersen M.R."/>
            <person name="Neff N."/>
            <person name="Passarelli B."/>
            <person name="Koh W."/>
            <person name="Fan H.C."/>
            <person name="Wang J."/>
            <person name="Gui Y."/>
            <person name="Lee K.H."/>
            <person name="Betenbaugh M.J."/>
            <person name="Quake S.R."/>
            <person name="Famili I."/>
            <person name="Palsson B.O."/>
            <person name="Wang J."/>
        </authorList>
    </citation>
    <scope>NUCLEOTIDE SEQUENCE [LARGE SCALE GENOMIC DNA]</scope>
    <source>
        <strain evidence="5">CHO K1 cell line</strain>
    </source>
</reference>
<evidence type="ECO:0000313" key="4">
    <source>
        <dbReference type="EMBL" id="EGV91212.1"/>
    </source>
</evidence>
<sequence length="61" mass="6935">MDDICKLLRSTGYSSQPGAKRPPNYPESYFQRVPINETFISMVIGRLRSDDIYNQVGVRGP</sequence>
<dbReference type="PANTHER" id="PTHR15691">
    <property type="entry name" value="WASH COMPLEX SUBUNIT 5"/>
    <property type="match status" value="1"/>
</dbReference>
<dbReference type="GO" id="GO:0051125">
    <property type="term" value="P:regulation of actin nucleation"/>
    <property type="evidence" value="ECO:0007669"/>
    <property type="project" value="TreeGrafter"/>
</dbReference>
<proteinExistence type="inferred from homology"/>
<dbReference type="InterPro" id="IPR019393">
    <property type="entry name" value="WASH_strumpellin"/>
</dbReference>
<evidence type="ECO:0000256" key="3">
    <source>
        <dbReference type="ARBA" id="ARBA00029945"/>
    </source>
</evidence>
<evidence type="ECO:0000256" key="2">
    <source>
        <dbReference type="ARBA" id="ARBA00013581"/>
    </source>
</evidence>
<evidence type="ECO:0000313" key="5">
    <source>
        <dbReference type="Proteomes" id="UP000001075"/>
    </source>
</evidence>
<dbReference type="PANTHER" id="PTHR15691:SF6">
    <property type="entry name" value="WASH COMPLEX SUBUNIT 5"/>
    <property type="match status" value="1"/>
</dbReference>
<evidence type="ECO:0000256" key="1">
    <source>
        <dbReference type="ARBA" id="ARBA00006224"/>
    </source>
</evidence>
<accession>G3IQ66</accession>
<organism evidence="4 5">
    <name type="scientific">Cricetulus griseus</name>
    <name type="common">Chinese hamster</name>
    <name type="synonym">Cricetulus barabensis griseus</name>
    <dbReference type="NCBI Taxonomy" id="10029"/>
    <lineage>
        <taxon>Eukaryota</taxon>
        <taxon>Metazoa</taxon>
        <taxon>Chordata</taxon>
        <taxon>Craniata</taxon>
        <taxon>Vertebrata</taxon>
        <taxon>Euteleostomi</taxon>
        <taxon>Mammalia</taxon>
        <taxon>Eutheria</taxon>
        <taxon>Euarchontoglires</taxon>
        <taxon>Glires</taxon>
        <taxon>Rodentia</taxon>
        <taxon>Myomorpha</taxon>
        <taxon>Muroidea</taxon>
        <taxon>Cricetidae</taxon>
        <taxon>Cricetinae</taxon>
        <taxon>Cricetulus</taxon>
    </lineage>
</organism>
<dbReference type="STRING" id="10029.G3IQ66"/>
<name>G3IQ66_CRIGR</name>
<dbReference type="Proteomes" id="UP000001075">
    <property type="component" value="Unassembled WGS sequence"/>
</dbReference>